<dbReference type="FunFam" id="3.10.20.740:FF:000001">
    <property type="entry name" value="NADH-quinone oxidoreductase subunit G"/>
    <property type="match status" value="1"/>
</dbReference>
<dbReference type="SUPFAM" id="SSF53706">
    <property type="entry name" value="Formate dehydrogenase/DMSO reductase, domains 1-3"/>
    <property type="match status" value="1"/>
</dbReference>
<keyword evidence="6 11" id="KW-0408">Iron</keyword>
<comment type="cofactor">
    <cofactor evidence="11">
        <name>[2Fe-2S] cluster</name>
        <dbReference type="ChEBI" id="CHEBI:190135"/>
    </cofactor>
    <text evidence="11">Binds 1 [2Fe-2S] cluster per subunit.</text>
</comment>
<dbReference type="Pfam" id="PF22117">
    <property type="entry name" value="Fer4_Nqo3"/>
    <property type="match status" value="1"/>
</dbReference>
<dbReference type="GO" id="GO:0046872">
    <property type="term" value="F:metal ion binding"/>
    <property type="evidence" value="ECO:0007669"/>
    <property type="project" value="UniProtKB-UniRule"/>
</dbReference>
<dbReference type="PROSITE" id="PS00643">
    <property type="entry name" value="COMPLEX1_75K_3"/>
    <property type="match status" value="1"/>
</dbReference>
<reference evidence="15 16" key="1">
    <citation type="journal article" date="2018" name="Genome Announc.">
        <title>Ignatzschineria cameli sp. nov., isolated from necrotic foot tissue of dromedaries (Camelus dromedarius) and associated maggots (Wohlfahrtia species) in Dubai.</title>
        <authorList>
            <person name="Tsang C.C."/>
            <person name="Tang J.Y."/>
            <person name="Fong J.Y."/>
            <person name="Kinne J."/>
            <person name="Lee H.H."/>
            <person name="Joseph M."/>
            <person name="Jose S."/>
            <person name="Schuster R.K."/>
            <person name="Tang Y."/>
            <person name="Sivakumar S."/>
            <person name="Chen J.H."/>
            <person name="Teng J.L."/>
            <person name="Lau S.K."/>
            <person name="Wernery U."/>
            <person name="Woo P.C."/>
        </authorList>
    </citation>
    <scope>NUCLEOTIDE SEQUENCE [LARGE SCALE GENOMIC DNA]</scope>
    <source>
        <strain evidence="15 16">KCTC 22643</strain>
    </source>
</reference>
<dbReference type="InterPro" id="IPR010228">
    <property type="entry name" value="NADH_UbQ_OxRdtase_Gsu"/>
</dbReference>
<dbReference type="GO" id="GO:0016020">
    <property type="term" value="C:membrane"/>
    <property type="evidence" value="ECO:0007669"/>
    <property type="project" value="InterPro"/>
</dbReference>
<protein>
    <recommendedName>
        <fullName evidence="11">NADH-quinone oxidoreductase</fullName>
        <ecNumber evidence="11">7.1.1.-</ecNumber>
    </recommendedName>
</protein>
<evidence type="ECO:0000256" key="8">
    <source>
        <dbReference type="ARBA" id="ARBA00023027"/>
    </source>
</evidence>
<comment type="caution">
    <text evidence="15">The sequence shown here is derived from an EMBL/GenBank/DDBJ whole genome shotgun (WGS) entry which is preliminary data.</text>
</comment>
<dbReference type="InterPro" id="IPR036010">
    <property type="entry name" value="2Fe-2S_ferredoxin-like_sf"/>
</dbReference>
<dbReference type="PROSITE" id="PS51839">
    <property type="entry name" value="4FE4S_HC3"/>
    <property type="match status" value="1"/>
</dbReference>
<keyword evidence="4 11" id="KW-0479">Metal-binding</keyword>
<dbReference type="Pfam" id="PF10588">
    <property type="entry name" value="NADH-G_4Fe-4S_3"/>
    <property type="match status" value="1"/>
</dbReference>
<organism evidence="15 16">
    <name type="scientific">Ignatzschineria indica</name>
    <dbReference type="NCBI Taxonomy" id="472583"/>
    <lineage>
        <taxon>Bacteria</taxon>
        <taxon>Pseudomonadati</taxon>
        <taxon>Pseudomonadota</taxon>
        <taxon>Gammaproteobacteria</taxon>
        <taxon>Cardiobacteriales</taxon>
        <taxon>Ignatzschineriaceae</taxon>
        <taxon>Ignatzschineria</taxon>
    </lineage>
</organism>
<evidence type="ECO:0000259" key="12">
    <source>
        <dbReference type="PROSITE" id="PS51085"/>
    </source>
</evidence>
<comment type="catalytic activity">
    <reaction evidence="10 11">
        <text>a quinone + NADH + 5 H(+)(in) = a quinol + NAD(+) + 4 H(+)(out)</text>
        <dbReference type="Rhea" id="RHEA:57888"/>
        <dbReference type="ChEBI" id="CHEBI:15378"/>
        <dbReference type="ChEBI" id="CHEBI:24646"/>
        <dbReference type="ChEBI" id="CHEBI:57540"/>
        <dbReference type="ChEBI" id="CHEBI:57945"/>
        <dbReference type="ChEBI" id="CHEBI:132124"/>
    </reaction>
</comment>
<dbReference type="AlphaFoldDB" id="A0A2U2AIU2"/>
<evidence type="ECO:0000256" key="4">
    <source>
        <dbReference type="ARBA" id="ARBA00022723"/>
    </source>
</evidence>
<evidence type="ECO:0000256" key="11">
    <source>
        <dbReference type="RuleBase" id="RU003525"/>
    </source>
</evidence>
<dbReference type="SMART" id="SM00929">
    <property type="entry name" value="NADH-G_4Fe-4S_3"/>
    <property type="match status" value="1"/>
</dbReference>
<dbReference type="InterPro" id="IPR001041">
    <property type="entry name" value="2Fe-2S_ferredoxin-type"/>
</dbReference>
<dbReference type="GO" id="GO:0042773">
    <property type="term" value="P:ATP synthesis coupled electron transport"/>
    <property type="evidence" value="ECO:0007669"/>
    <property type="project" value="InterPro"/>
</dbReference>
<comment type="similarity">
    <text evidence="2 11">Belongs to the complex I 75 kDa subunit family.</text>
</comment>
<evidence type="ECO:0000256" key="10">
    <source>
        <dbReference type="ARBA" id="ARBA00047712"/>
    </source>
</evidence>
<dbReference type="GO" id="GO:0008137">
    <property type="term" value="F:NADH dehydrogenase (ubiquinone) activity"/>
    <property type="evidence" value="ECO:0007669"/>
    <property type="project" value="UniProtKB-UniRule"/>
</dbReference>
<sequence>MSNEVKMFTVNIDGKEFQAPAGTMLIEVADREGITIPRFCYHDKLSIAASCRMCLVDVERMPKPAPACATPIMDGMIVRTRNEKARAAQKAIMEFLLINHPLDCPICDQGGECELQDFSAEYGQNRSLYIEEKRHVEKINIGPLVETFMNRCIQCTRCVRFGDEIAGMRELGGVDRGDRLEITTYIKHALVSEVSGNIIDICPVGALTAKPSKYGARPWEYMNHDSISMHDGLGTNTEIHTLRGKVARVVSRRNDEINEPWISDRDRFSYEALSSDDRAAHPLLDNGQGELVKSSWDDALKATKLLIEGAIEKYGADQVGIFVSPMATLEEMQLVKELQAGLGIKNVDYRFTQRDFSGERAEPTFRALGLSIPEVNELDSVLLVGADPRMEVPVLAIRLRDAVKKGAKVSFLGSYSADQLHPFHAEIIAHPFDWVSELAAVVAKVANMKGESVRTELISVINSDSINEDAVISIAEQFLKGEREWIVLGHDAISHPQFATIRALSAELARLTGAKLGYFTPGSNSSGAALTALTTEGSNSATMLASPLKAYLLVGAIDPESDFVESKLALDALQTAEAVVAITPFASETLKSVANVILPGAAWTETSGSYVNLEGTLQTLQAASLPHGEARPIWKILRVLGNHFEIDGFDYISSDELLTKWKAENGAKLVENQNKVSGVSFDYRALKKEGLLAVPTTSLYSTDAYVRRGVALQKTPLAKRARIAFNNANDESAVMPLLNSENTFLSRVSEKVAEGCVRIPTEYAGTTKFYQSIKGAN</sequence>
<dbReference type="GO" id="GO:0051539">
    <property type="term" value="F:4 iron, 4 sulfur cluster binding"/>
    <property type="evidence" value="ECO:0007669"/>
    <property type="project" value="UniProtKB-KW"/>
</dbReference>
<dbReference type="Gene3D" id="3.40.50.740">
    <property type="match status" value="2"/>
</dbReference>
<feature type="domain" description="4Fe-4S His(Cys)3-ligated-type" evidence="14">
    <location>
        <begin position="84"/>
        <end position="123"/>
    </location>
</feature>
<dbReference type="Gene3D" id="3.30.70.20">
    <property type="match status" value="1"/>
</dbReference>
<evidence type="ECO:0000256" key="6">
    <source>
        <dbReference type="ARBA" id="ARBA00023004"/>
    </source>
</evidence>
<keyword evidence="16" id="KW-1185">Reference proteome</keyword>
<dbReference type="FunFam" id="3.30.70.20:FF:000002">
    <property type="entry name" value="NADH-ubiquinone oxidoreductase 75 kDa subunit"/>
    <property type="match status" value="1"/>
</dbReference>
<dbReference type="NCBIfam" id="TIGR01973">
    <property type="entry name" value="NuoG"/>
    <property type="match status" value="1"/>
</dbReference>
<dbReference type="PROSITE" id="PS00641">
    <property type="entry name" value="COMPLEX1_75K_1"/>
    <property type="match status" value="1"/>
</dbReference>
<evidence type="ECO:0000256" key="2">
    <source>
        <dbReference type="ARBA" id="ARBA00005404"/>
    </source>
</evidence>
<dbReference type="InterPro" id="IPR050123">
    <property type="entry name" value="Prok_molybdopt-oxidoreductase"/>
</dbReference>
<evidence type="ECO:0000256" key="7">
    <source>
        <dbReference type="ARBA" id="ARBA00023014"/>
    </source>
</evidence>
<dbReference type="GO" id="GO:0016651">
    <property type="term" value="F:oxidoreductase activity, acting on NAD(P)H"/>
    <property type="evidence" value="ECO:0007669"/>
    <property type="project" value="InterPro"/>
</dbReference>
<dbReference type="Pfam" id="PF22151">
    <property type="entry name" value="Fer4_NDSU1"/>
    <property type="match status" value="1"/>
</dbReference>
<keyword evidence="11" id="KW-0001">2Fe-2S</keyword>
<evidence type="ECO:0000256" key="3">
    <source>
        <dbReference type="ARBA" id="ARBA00022485"/>
    </source>
</evidence>
<dbReference type="InterPro" id="IPR006656">
    <property type="entry name" value="Mopterin_OxRdtase"/>
</dbReference>
<dbReference type="EMBL" id="QEWR01000004">
    <property type="protein sequence ID" value="PWD82590.1"/>
    <property type="molecule type" value="Genomic_DNA"/>
</dbReference>
<keyword evidence="11" id="KW-0874">Quinone</keyword>
<dbReference type="PROSITE" id="PS00642">
    <property type="entry name" value="COMPLEX1_75K_2"/>
    <property type="match status" value="1"/>
</dbReference>
<feature type="domain" description="4Fe-4S Mo/W bis-MGD-type" evidence="13">
    <location>
        <begin position="221"/>
        <end position="277"/>
    </location>
</feature>
<evidence type="ECO:0000256" key="9">
    <source>
        <dbReference type="ARBA" id="ARBA00026021"/>
    </source>
</evidence>
<dbReference type="InterPro" id="IPR054351">
    <property type="entry name" value="NADH_UbQ_OxRdtase_ferredoxin"/>
</dbReference>
<keyword evidence="5 11" id="KW-1278">Translocase</keyword>
<dbReference type="GO" id="GO:0048038">
    <property type="term" value="F:quinone binding"/>
    <property type="evidence" value="ECO:0007669"/>
    <property type="project" value="UniProtKB-UniRule"/>
</dbReference>
<evidence type="ECO:0000259" key="13">
    <source>
        <dbReference type="PROSITE" id="PS51669"/>
    </source>
</evidence>
<comment type="cofactor">
    <cofactor evidence="1 11">
        <name>[4Fe-4S] cluster</name>
        <dbReference type="ChEBI" id="CHEBI:49883"/>
    </cofactor>
</comment>
<dbReference type="PROSITE" id="PS51085">
    <property type="entry name" value="2FE2S_FER_2"/>
    <property type="match status" value="1"/>
</dbReference>
<comment type="subunit">
    <text evidence="9">Composed of 13 different subunits. Subunits NuoCD, E, F, and G constitute the peripheral sector of the complex.</text>
</comment>
<keyword evidence="3 11" id="KW-0004">4Fe-4S</keyword>
<keyword evidence="8 11" id="KW-0520">NAD</keyword>
<dbReference type="Pfam" id="PF13510">
    <property type="entry name" value="Fer2_4"/>
    <property type="match status" value="1"/>
</dbReference>
<dbReference type="GO" id="GO:0051537">
    <property type="term" value="F:2 iron, 2 sulfur cluster binding"/>
    <property type="evidence" value="ECO:0007669"/>
    <property type="project" value="UniProtKB-UniRule"/>
</dbReference>
<dbReference type="EC" id="7.1.1.-" evidence="11"/>
<evidence type="ECO:0000259" key="14">
    <source>
        <dbReference type="PROSITE" id="PS51839"/>
    </source>
</evidence>
<dbReference type="SUPFAM" id="SSF54862">
    <property type="entry name" value="4Fe-4S ferredoxins"/>
    <property type="match status" value="1"/>
</dbReference>
<dbReference type="PANTHER" id="PTHR43105:SF13">
    <property type="entry name" value="NADH-UBIQUINONE OXIDOREDUCTASE 75 KDA SUBUNIT, MITOCHONDRIAL"/>
    <property type="match status" value="1"/>
</dbReference>
<evidence type="ECO:0000256" key="1">
    <source>
        <dbReference type="ARBA" id="ARBA00001966"/>
    </source>
</evidence>
<dbReference type="InterPro" id="IPR000283">
    <property type="entry name" value="NADH_UbQ_OxRdtase_75kDa_su_CS"/>
</dbReference>
<dbReference type="Proteomes" id="UP000244948">
    <property type="component" value="Unassembled WGS sequence"/>
</dbReference>
<dbReference type="Pfam" id="PF00384">
    <property type="entry name" value="Molybdopterin"/>
    <property type="match status" value="1"/>
</dbReference>
<gene>
    <name evidence="15" type="ORF">DC082_08130</name>
</gene>
<proteinExistence type="inferred from homology"/>
<keyword evidence="7 11" id="KW-0411">Iron-sulfur</keyword>
<accession>A0A2U2AIU2</accession>
<dbReference type="PROSITE" id="PS51669">
    <property type="entry name" value="4FE4S_MOW_BIS_MGD"/>
    <property type="match status" value="1"/>
</dbReference>
<feature type="domain" description="2Fe-2S ferredoxin-type" evidence="12">
    <location>
        <begin position="3"/>
        <end position="84"/>
    </location>
</feature>
<evidence type="ECO:0000313" key="16">
    <source>
        <dbReference type="Proteomes" id="UP000244948"/>
    </source>
</evidence>
<name>A0A2U2AIU2_9GAMM</name>
<dbReference type="Gene3D" id="3.10.20.740">
    <property type="match status" value="1"/>
</dbReference>
<dbReference type="CDD" id="cd00207">
    <property type="entry name" value="fer2"/>
    <property type="match status" value="1"/>
</dbReference>
<dbReference type="Gene3D" id="3.40.228.10">
    <property type="entry name" value="Dimethylsulfoxide Reductase, domain 2"/>
    <property type="match status" value="1"/>
</dbReference>
<evidence type="ECO:0000256" key="5">
    <source>
        <dbReference type="ARBA" id="ARBA00022967"/>
    </source>
</evidence>
<dbReference type="InterPro" id="IPR019574">
    <property type="entry name" value="NADH_UbQ_OxRdtase_Gsu_4Fe4S-bd"/>
</dbReference>
<dbReference type="RefSeq" id="WP_109236547.1">
    <property type="nucleotide sequence ID" value="NZ_BMXZ01000003.1"/>
</dbReference>
<comment type="function">
    <text evidence="11">NDH-1 shuttles electrons from NADH, via FMN and iron-sulfur (Fe-S) centers, to quinones in the respiratory chain. Couples the redox reaction to proton translocation (for every two electrons transferred, four hydrogen ions are translocated across the cytoplasmic membrane), and thus conserves the redox energy in a proton gradient.</text>
</comment>
<dbReference type="SUPFAM" id="SSF54292">
    <property type="entry name" value="2Fe-2S ferredoxin-like"/>
    <property type="match status" value="1"/>
</dbReference>
<evidence type="ECO:0000313" key="15">
    <source>
        <dbReference type="EMBL" id="PWD82590.1"/>
    </source>
</evidence>
<dbReference type="InterPro" id="IPR006963">
    <property type="entry name" value="Mopterin_OxRdtase_4Fe-4S_dom"/>
</dbReference>
<dbReference type="PANTHER" id="PTHR43105">
    <property type="entry name" value="RESPIRATORY NITRATE REDUCTASE"/>
    <property type="match status" value="1"/>
</dbReference>